<accession>A0ACC0EPN4</accession>
<gene>
    <name evidence="1" type="ORF">MJO28_004511</name>
</gene>
<comment type="caution">
    <text evidence="1">The sequence shown here is derived from an EMBL/GenBank/DDBJ whole genome shotgun (WGS) entry which is preliminary data.</text>
</comment>
<dbReference type="Proteomes" id="UP001060170">
    <property type="component" value="Chromosome 4"/>
</dbReference>
<reference evidence="2" key="2">
    <citation type="journal article" date="2018" name="Mol. Plant Microbe Interact.">
        <title>Genome sequence resources for the wheat stripe rust pathogen (Puccinia striiformis f. sp. tritici) and the barley stripe rust pathogen (Puccinia striiformis f. sp. hordei).</title>
        <authorList>
            <person name="Xia C."/>
            <person name="Wang M."/>
            <person name="Yin C."/>
            <person name="Cornejo O.E."/>
            <person name="Hulbert S.H."/>
            <person name="Chen X."/>
        </authorList>
    </citation>
    <scope>NUCLEOTIDE SEQUENCE [LARGE SCALE GENOMIC DNA]</scope>
    <source>
        <strain evidence="2">93-210</strain>
    </source>
</reference>
<evidence type="ECO:0000313" key="1">
    <source>
        <dbReference type="EMBL" id="KAI7957416.1"/>
    </source>
</evidence>
<reference evidence="1 2" key="3">
    <citation type="journal article" date="2022" name="Microbiol. Spectr.">
        <title>Folding features and dynamics of 3D genome architecture in plant fungal pathogens.</title>
        <authorList>
            <person name="Xia C."/>
        </authorList>
    </citation>
    <scope>NUCLEOTIDE SEQUENCE [LARGE SCALE GENOMIC DNA]</scope>
    <source>
        <strain evidence="1 2">93-210</strain>
    </source>
</reference>
<reference evidence="2" key="1">
    <citation type="journal article" date="2018" name="BMC Genomics">
        <title>Genomic insights into host adaptation between the wheat stripe rust pathogen (Puccinia striiformis f. sp. tritici) and the barley stripe rust pathogen (Puccinia striiformis f. sp. hordei).</title>
        <authorList>
            <person name="Xia C."/>
            <person name="Wang M."/>
            <person name="Yin C."/>
            <person name="Cornejo O.E."/>
            <person name="Hulbert S.H."/>
            <person name="Chen X."/>
        </authorList>
    </citation>
    <scope>NUCLEOTIDE SEQUENCE [LARGE SCALE GENOMIC DNA]</scope>
    <source>
        <strain evidence="2">93-210</strain>
    </source>
</reference>
<keyword evidence="2" id="KW-1185">Reference proteome</keyword>
<sequence length="104" mass="11696">MLQSPEETVTLYVRPSLPGGLSRHWLYQVCTRQYQLVLRDARKFGTVLHELAEDSSAQLKVLSSLPQTCAHLKRVSVDGEPASVTQIIGLPDISQHRVYPNELK</sequence>
<name>A0ACC0EPN4_9BASI</name>
<dbReference type="EMBL" id="CM045868">
    <property type="protein sequence ID" value="KAI7957416.1"/>
    <property type="molecule type" value="Genomic_DNA"/>
</dbReference>
<organism evidence="1 2">
    <name type="scientific">Puccinia striiformis f. sp. tritici</name>
    <dbReference type="NCBI Taxonomy" id="168172"/>
    <lineage>
        <taxon>Eukaryota</taxon>
        <taxon>Fungi</taxon>
        <taxon>Dikarya</taxon>
        <taxon>Basidiomycota</taxon>
        <taxon>Pucciniomycotina</taxon>
        <taxon>Pucciniomycetes</taxon>
        <taxon>Pucciniales</taxon>
        <taxon>Pucciniaceae</taxon>
        <taxon>Puccinia</taxon>
    </lineage>
</organism>
<proteinExistence type="predicted"/>
<evidence type="ECO:0000313" key="2">
    <source>
        <dbReference type="Proteomes" id="UP001060170"/>
    </source>
</evidence>
<protein>
    <submittedName>
        <fullName evidence="1">Uncharacterized protein</fullName>
    </submittedName>
</protein>